<comment type="caution">
    <text evidence="3">The sequence shown here is derived from an EMBL/GenBank/DDBJ whole genome shotgun (WGS) entry which is preliminary data.</text>
</comment>
<feature type="compositionally biased region" description="Polar residues" evidence="1">
    <location>
        <begin position="87"/>
        <end position="143"/>
    </location>
</feature>
<accession>A0ABS1P4W5</accession>
<feature type="signal peptide" evidence="2">
    <location>
        <begin position="1"/>
        <end position="33"/>
    </location>
</feature>
<feature type="region of interest" description="Disordered" evidence="1">
    <location>
        <begin position="291"/>
        <end position="329"/>
    </location>
</feature>
<evidence type="ECO:0000256" key="2">
    <source>
        <dbReference type="SAM" id="SignalP"/>
    </source>
</evidence>
<feature type="compositionally biased region" description="Polar residues" evidence="1">
    <location>
        <begin position="35"/>
        <end position="44"/>
    </location>
</feature>
<evidence type="ECO:0000313" key="4">
    <source>
        <dbReference type="Proteomes" id="UP000621386"/>
    </source>
</evidence>
<proteinExistence type="predicted"/>
<feature type="compositionally biased region" description="Polar residues" evidence="1">
    <location>
        <begin position="189"/>
        <end position="204"/>
    </location>
</feature>
<feature type="compositionally biased region" description="Low complexity" evidence="1">
    <location>
        <begin position="51"/>
        <end position="78"/>
    </location>
</feature>
<sequence>MSTTARGRLPRIIRASCISSALLISVGAPTAIAANQSSVPTQQMPRDDPGGSDQESDSGGSDTSTDSGGNDSGSGTADQSGDGTGIGQQPSDTNDQSGDGTYTAHQPSDTNDQSGDGTYTAHQPSDTNDQSGDGTYTAHQPSDTNDHLSPPSDNGGMDVGHPNTDTGNSHSRGDADNKVPFYALGGDQGQQPKGSSSDANGKTQNLSPVLTQALKCTLRVLPGGEIPKDVENAYRVVKWINAGEAYVQAAQGGDTKTMIWEVGSALPGAVGTTFTCARIVDVYADEQGKEAVAPYEKDPSRLGIKNNTPVHIQQAPGVQQNPLPKSGAG</sequence>
<organism evidence="3 4">
    <name type="scientific">Streptomyces musisoli</name>
    <dbReference type="NCBI Taxonomy" id="2802280"/>
    <lineage>
        <taxon>Bacteria</taxon>
        <taxon>Bacillati</taxon>
        <taxon>Actinomycetota</taxon>
        <taxon>Actinomycetes</taxon>
        <taxon>Kitasatosporales</taxon>
        <taxon>Streptomycetaceae</taxon>
        <taxon>Streptomyces</taxon>
    </lineage>
</organism>
<dbReference type="RefSeq" id="WP_201821187.1">
    <property type="nucleotide sequence ID" value="NZ_JAERRH010000008.1"/>
</dbReference>
<feature type="compositionally biased region" description="Polar residues" evidence="1">
    <location>
        <begin position="305"/>
        <end position="323"/>
    </location>
</feature>
<evidence type="ECO:0000256" key="1">
    <source>
        <dbReference type="SAM" id="MobiDB-lite"/>
    </source>
</evidence>
<feature type="region of interest" description="Disordered" evidence="1">
    <location>
        <begin position="35"/>
        <end position="204"/>
    </location>
</feature>
<dbReference type="EMBL" id="JAERRH010000008">
    <property type="protein sequence ID" value="MBL1107408.1"/>
    <property type="molecule type" value="Genomic_DNA"/>
</dbReference>
<keyword evidence="2" id="KW-0732">Signal</keyword>
<name>A0ABS1P4W5_9ACTN</name>
<keyword evidence="4" id="KW-1185">Reference proteome</keyword>
<evidence type="ECO:0000313" key="3">
    <source>
        <dbReference type="EMBL" id="MBL1107408.1"/>
    </source>
</evidence>
<feature type="chain" id="PRO_5047171509" description="Secreted protein" evidence="2">
    <location>
        <begin position="34"/>
        <end position="329"/>
    </location>
</feature>
<gene>
    <name evidence="3" type="ORF">JK361_22840</name>
</gene>
<dbReference type="Proteomes" id="UP000621386">
    <property type="component" value="Unassembled WGS sequence"/>
</dbReference>
<protein>
    <recommendedName>
        <fullName evidence="5">Secreted protein</fullName>
    </recommendedName>
</protein>
<reference evidence="3 4" key="1">
    <citation type="submission" date="2021-01" db="EMBL/GenBank/DDBJ databases">
        <title>WGS of actinomycetes isolated from Thailand.</title>
        <authorList>
            <person name="Thawai C."/>
        </authorList>
    </citation>
    <scope>NUCLEOTIDE SEQUENCE [LARGE SCALE GENOMIC DNA]</scope>
    <source>
        <strain evidence="3 4">CH5-8</strain>
    </source>
</reference>
<evidence type="ECO:0008006" key="5">
    <source>
        <dbReference type="Google" id="ProtNLM"/>
    </source>
</evidence>